<dbReference type="KEGG" id="doe:DENOEST_3791"/>
<evidence type="ECO:0000313" key="9">
    <source>
        <dbReference type="EMBL" id="CAB1370945.1"/>
    </source>
</evidence>
<dbReference type="AlphaFoldDB" id="A0A6S6Y321"/>
<dbReference type="RefSeq" id="WP_145770417.1">
    <property type="nucleotide sequence ID" value="NZ_LR778301.1"/>
</dbReference>
<dbReference type="HAMAP" id="MF_01114">
    <property type="entry name" value="RecX"/>
    <property type="match status" value="1"/>
</dbReference>
<evidence type="ECO:0000256" key="4">
    <source>
        <dbReference type="ARBA" id="ARBA00022490"/>
    </source>
</evidence>
<protein>
    <recommendedName>
        <fullName evidence="3 5">Regulatory protein RecX</fullName>
    </recommendedName>
</protein>
<dbReference type="OrthoDB" id="5295441at2"/>
<dbReference type="Pfam" id="PF02631">
    <property type="entry name" value="RecX_HTH2"/>
    <property type="match status" value="1"/>
</dbReference>
<evidence type="ECO:0000313" key="10">
    <source>
        <dbReference type="Proteomes" id="UP000515733"/>
    </source>
</evidence>
<sequence>MNDLKPRAIRLLARREHSRAELARKLSPYGSPEEVDIVLTELQDTNLLSDARFAQSYLRSHGERLGAARLRQTLRTKGVDEELIAASLREADLPDEMARARAIWARKFAAPPADAREWARQARFLQSRGFGTELIRKVLKESAE</sequence>
<dbReference type="InterPro" id="IPR036388">
    <property type="entry name" value="WH-like_DNA-bd_sf"/>
</dbReference>
<proteinExistence type="inferred from homology"/>
<organism evidence="9 10">
    <name type="scientific">Denitratisoma oestradiolicum</name>
    <dbReference type="NCBI Taxonomy" id="311182"/>
    <lineage>
        <taxon>Bacteria</taxon>
        <taxon>Pseudomonadati</taxon>
        <taxon>Pseudomonadota</taxon>
        <taxon>Betaproteobacteria</taxon>
        <taxon>Nitrosomonadales</taxon>
        <taxon>Sterolibacteriaceae</taxon>
        <taxon>Denitratisoma</taxon>
    </lineage>
</organism>
<comment type="similarity">
    <text evidence="2 5">Belongs to the RecX family.</text>
</comment>
<comment type="function">
    <text evidence="5">Modulates RecA activity.</text>
</comment>
<reference evidence="9 10" key="1">
    <citation type="submission" date="2020-03" db="EMBL/GenBank/DDBJ databases">
        <authorList>
            <consortium name="Genoscope - CEA"/>
            <person name="William W."/>
        </authorList>
    </citation>
    <scope>NUCLEOTIDE SEQUENCE [LARGE SCALE GENOMIC DNA]</scope>
    <source>
        <strain evidence="10">DSM 16959</strain>
    </source>
</reference>
<keyword evidence="10" id="KW-1185">Reference proteome</keyword>
<dbReference type="NCBIfam" id="NF001055">
    <property type="entry name" value="PRK00117.2-5"/>
    <property type="match status" value="1"/>
</dbReference>
<gene>
    <name evidence="5 9" type="primary">recX</name>
    <name evidence="9" type="ORF">DENOEST_3791</name>
</gene>
<evidence type="ECO:0000259" key="7">
    <source>
        <dbReference type="Pfam" id="PF21981"/>
    </source>
</evidence>
<evidence type="ECO:0000259" key="6">
    <source>
        <dbReference type="Pfam" id="PF02631"/>
    </source>
</evidence>
<dbReference type="InterPro" id="IPR053924">
    <property type="entry name" value="RecX_HTH_2nd"/>
</dbReference>
<dbReference type="InterPro" id="IPR003783">
    <property type="entry name" value="Regulatory_RecX"/>
</dbReference>
<dbReference type="Pfam" id="PF21981">
    <property type="entry name" value="RecX_HTH3"/>
    <property type="match status" value="1"/>
</dbReference>
<dbReference type="Gene3D" id="1.10.10.10">
    <property type="entry name" value="Winged helix-like DNA-binding domain superfamily/Winged helix DNA-binding domain"/>
    <property type="match status" value="3"/>
</dbReference>
<feature type="domain" description="RecX third three-helical" evidence="7">
    <location>
        <begin position="95"/>
        <end position="139"/>
    </location>
</feature>
<dbReference type="InterPro" id="IPR053926">
    <property type="entry name" value="RecX_HTH_1st"/>
</dbReference>
<evidence type="ECO:0000256" key="2">
    <source>
        <dbReference type="ARBA" id="ARBA00009695"/>
    </source>
</evidence>
<dbReference type="InterPro" id="IPR053925">
    <property type="entry name" value="RecX_HTH_3rd"/>
</dbReference>
<accession>A0A6S6Y321</accession>
<evidence type="ECO:0000256" key="1">
    <source>
        <dbReference type="ARBA" id="ARBA00004496"/>
    </source>
</evidence>
<feature type="domain" description="RecX first three-helical" evidence="8">
    <location>
        <begin position="7"/>
        <end position="40"/>
    </location>
</feature>
<dbReference type="PANTHER" id="PTHR33602">
    <property type="entry name" value="REGULATORY PROTEIN RECX FAMILY PROTEIN"/>
    <property type="match status" value="1"/>
</dbReference>
<evidence type="ECO:0000256" key="5">
    <source>
        <dbReference type="HAMAP-Rule" id="MF_01114"/>
    </source>
</evidence>
<dbReference type="GO" id="GO:0006282">
    <property type="term" value="P:regulation of DNA repair"/>
    <property type="evidence" value="ECO:0007669"/>
    <property type="project" value="UniProtKB-UniRule"/>
</dbReference>
<keyword evidence="4 5" id="KW-0963">Cytoplasm</keyword>
<comment type="subcellular location">
    <subcellularLocation>
        <location evidence="1 5">Cytoplasm</location>
    </subcellularLocation>
</comment>
<dbReference type="EMBL" id="LR778301">
    <property type="protein sequence ID" value="CAB1370945.1"/>
    <property type="molecule type" value="Genomic_DNA"/>
</dbReference>
<dbReference type="PANTHER" id="PTHR33602:SF1">
    <property type="entry name" value="REGULATORY PROTEIN RECX FAMILY PROTEIN"/>
    <property type="match status" value="1"/>
</dbReference>
<name>A0A6S6Y321_9PROT</name>
<evidence type="ECO:0000259" key="8">
    <source>
        <dbReference type="Pfam" id="PF21982"/>
    </source>
</evidence>
<dbReference type="Pfam" id="PF21982">
    <property type="entry name" value="RecX_HTH1"/>
    <property type="match status" value="1"/>
</dbReference>
<evidence type="ECO:0000256" key="3">
    <source>
        <dbReference type="ARBA" id="ARBA00018111"/>
    </source>
</evidence>
<dbReference type="Proteomes" id="UP000515733">
    <property type="component" value="Chromosome"/>
</dbReference>
<dbReference type="GO" id="GO:0005737">
    <property type="term" value="C:cytoplasm"/>
    <property type="evidence" value="ECO:0007669"/>
    <property type="project" value="UniProtKB-SubCell"/>
</dbReference>
<feature type="domain" description="RecX second three-helical" evidence="6">
    <location>
        <begin position="49"/>
        <end position="88"/>
    </location>
</feature>